<evidence type="ECO:0000256" key="2">
    <source>
        <dbReference type="ARBA" id="ARBA00022801"/>
    </source>
</evidence>
<dbReference type="SUPFAM" id="SSF52540">
    <property type="entry name" value="P-loop containing nucleoside triphosphate hydrolases"/>
    <property type="match status" value="1"/>
</dbReference>
<dbReference type="Pfam" id="PF13538">
    <property type="entry name" value="UvrD_C_2"/>
    <property type="match status" value="1"/>
</dbReference>
<keyword evidence="3 5" id="KW-0347">Helicase</keyword>
<dbReference type="InterPro" id="IPR014016">
    <property type="entry name" value="UvrD-like_ATP-bd"/>
</dbReference>
<dbReference type="RefSeq" id="WP_207701147.1">
    <property type="nucleotide sequence ID" value="NZ_JAFREL020000007.1"/>
</dbReference>
<dbReference type="PANTHER" id="PTHR11070:SF17">
    <property type="entry name" value="DNA HELICASE IV"/>
    <property type="match status" value="1"/>
</dbReference>
<sequence length="657" mass="75920">MNVKEEQYLKRVIKRVNEKADSLGETIDSNEDQYKELKRHTVDYKAELDKYEVYNYQQTMSFIDRRSTLETGILQKLNYQKSSPYFAKVGFQYQQEQEVEPFYIGRYGFADDRGEQLIYDWRAPIASLYYEFNLGQGSYESFGKIFQGNILEKKQFEIQDGEIQLLVDTEDTVNDEFLLQELSQSSSHEMKTIIQTIQKEQNEVIRNTKTKNLIIQGVAGSGKTAIALHRMAFLLYQKRASLTAEDILIISPNLIFSSYISNILPELGENDLQQLDITTLGKSFMEETVSVSSRQTELTEIIERPNSQRSKSYRYRDSSEFFEKLTAYLQQLTQQVVAEDLVLTQEKILSKENLGRFFENPRQQPLVVLIEQVSRRIAEEERLEDSKPVAAKLKKRIGFSNSLSAYLNFLSTLPQGCQGDSDKNLLASSDLYPYLYFKLRFEGIKSKQQIKHLVIDEMQDYSMLHFRVLQALFPGEKTICGDINQALTKDQQPFLEELSDLLPANQLVTFDKSYRSSYEIVEFAKQFVNNPEMTAVKRHGNPVEIIPVVDFPDKLIKLKQKLVEFQQSRFTTCGIICQSLQEVKQLITELSMPLTIINENTSKVEENIVLTTIQYAKGLEFDTVILPDIELGQLKQTDNRLYTSCTRALHQLIILTN</sequence>
<dbReference type="Pfam" id="PF00580">
    <property type="entry name" value="UvrD-helicase"/>
    <property type="match status" value="1"/>
</dbReference>
<dbReference type="EMBL" id="JAFREL020000007">
    <property type="protein sequence ID" value="MEO1773160.1"/>
    <property type="molecule type" value="Genomic_DNA"/>
</dbReference>
<evidence type="ECO:0000313" key="8">
    <source>
        <dbReference type="EMBL" id="MEO1773160.1"/>
    </source>
</evidence>
<dbReference type="Proteomes" id="UP000664357">
    <property type="component" value="Unassembled WGS sequence"/>
</dbReference>
<feature type="binding site" evidence="5">
    <location>
        <begin position="217"/>
        <end position="224"/>
    </location>
    <ligand>
        <name>ATP</name>
        <dbReference type="ChEBI" id="CHEBI:30616"/>
    </ligand>
</feature>
<dbReference type="InterPro" id="IPR000212">
    <property type="entry name" value="DNA_helicase_UvrD/REP"/>
</dbReference>
<dbReference type="InterPro" id="IPR027417">
    <property type="entry name" value="P-loop_NTPase"/>
</dbReference>
<proteinExistence type="predicted"/>
<keyword evidence="9" id="KW-1185">Reference proteome</keyword>
<evidence type="ECO:0000313" key="9">
    <source>
        <dbReference type="Proteomes" id="UP000664357"/>
    </source>
</evidence>
<evidence type="ECO:0000256" key="3">
    <source>
        <dbReference type="ARBA" id="ARBA00022806"/>
    </source>
</evidence>
<evidence type="ECO:0000256" key="6">
    <source>
        <dbReference type="SAM" id="Coils"/>
    </source>
</evidence>
<reference evidence="8 9" key="2">
    <citation type="submission" date="2024-02" db="EMBL/GenBank/DDBJ databases">
        <title>The Genome Sequence of Enterococcus sp. DIV0159.</title>
        <authorList>
            <person name="Earl A."/>
            <person name="Manson A."/>
            <person name="Gilmore M."/>
            <person name="Sanders J."/>
            <person name="Shea T."/>
            <person name="Howe W."/>
            <person name="Livny J."/>
            <person name="Cuomo C."/>
            <person name="Neafsey D."/>
            <person name="Birren B."/>
        </authorList>
    </citation>
    <scope>NUCLEOTIDE SEQUENCE [LARGE SCALE GENOMIC DNA]</scope>
    <source>
        <strain evidence="8 9">665A</strain>
    </source>
</reference>
<dbReference type="PANTHER" id="PTHR11070">
    <property type="entry name" value="UVRD / RECB / PCRA DNA HELICASE FAMILY MEMBER"/>
    <property type="match status" value="1"/>
</dbReference>
<comment type="caution">
    <text evidence="8">The sequence shown here is derived from an EMBL/GenBank/DDBJ whole genome shotgun (WGS) entry which is preliminary data.</text>
</comment>
<dbReference type="Gene3D" id="3.40.50.300">
    <property type="entry name" value="P-loop containing nucleotide triphosphate hydrolases"/>
    <property type="match status" value="2"/>
</dbReference>
<gene>
    <name evidence="8" type="ORF">JZO67_005144</name>
</gene>
<evidence type="ECO:0000256" key="1">
    <source>
        <dbReference type="ARBA" id="ARBA00022741"/>
    </source>
</evidence>
<evidence type="ECO:0000256" key="5">
    <source>
        <dbReference type="PROSITE-ProRule" id="PRU00560"/>
    </source>
</evidence>
<keyword evidence="6" id="KW-0175">Coiled coil</keyword>
<keyword evidence="4 5" id="KW-0067">ATP-binding</keyword>
<keyword evidence="1 5" id="KW-0547">Nucleotide-binding</keyword>
<evidence type="ECO:0000256" key="4">
    <source>
        <dbReference type="ARBA" id="ARBA00022840"/>
    </source>
</evidence>
<protein>
    <submittedName>
        <fullName evidence="8">DNA helicase II/ATP-dependent DNA helicase PcrA</fullName>
    </submittedName>
</protein>
<dbReference type="PROSITE" id="PS51198">
    <property type="entry name" value="UVRD_HELICASE_ATP_BIND"/>
    <property type="match status" value="1"/>
</dbReference>
<feature type="coiled-coil region" evidence="6">
    <location>
        <begin position="13"/>
        <end position="40"/>
    </location>
</feature>
<keyword evidence="2 5" id="KW-0378">Hydrolase</keyword>
<evidence type="ECO:0000259" key="7">
    <source>
        <dbReference type="PROSITE" id="PS51198"/>
    </source>
</evidence>
<dbReference type="InterPro" id="IPR027785">
    <property type="entry name" value="UvrD-like_helicase_C"/>
</dbReference>
<dbReference type="GO" id="GO:0004386">
    <property type="term" value="F:helicase activity"/>
    <property type="evidence" value="ECO:0007669"/>
    <property type="project" value="UniProtKB-KW"/>
</dbReference>
<name>A0ABV0EWX4_9ENTE</name>
<feature type="domain" description="UvrD-like helicase ATP-binding" evidence="7">
    <location>
        <begin position="196"/>
        <end position="517"/>
    </location>
</feature>
<reference evidence="8 9" key="1">
    <citation type="submission" date="2021-03" db="EMBL/GenBank/DDBJ databases">
        <authorList>
            <person name="Gilmore M.S."/>
            <person name="Schwartzman J."/>
            <person name="Van Tyne D."/>
            <person name="Martin M."/>
            <person name="Earl A.M."/>
            <person name="Manson A.L."/>
            <person name="Straub T."/>
            <person name="Salamzade R."/>
            <person name="Saavedra J."/>
            <person name="Lebreton F."/>
            <person name="Prichula J."/>
            <person name="Schaufler K."/>
            <person name="Gaca A."/>
            <person name="Sgardioli B."/>
            <person name="Wagenaar J."/>
            <person name="Strong T."/>
        </authorList>
    </citation>
    <scope>NUCLEOTIDE SEQUENCE [LARGE SCALE GENOMIC DNA]</scope>
    <source>
        <strain evidence="8 9">665A</strain>
    </source>
</reference>
<organism evidence="8 9">
    <name type="scientific">Candidatus Enterococcus ferrettii</name>
    <dbReference type="NCBI Taxonomy" id="2815324"/>
    <lineage>
        <taxon>Bacteria</taxon>
        <taxon>Bacillati</taxon>
        <taxon>Bacillota</taxon>
        <taxon>Bacilli</taxon>
        <taxon>Lactobacillales</taxon>
        <taxon>Enterococcaceae</taxon>
        <taxon>Enterococcus</taxon>
    </lineage>
</organism>
<accession>A0ABV0EWX4</accession>